<name>A0ABS3GXU4_9ENTE</name>
<dbReference type="Proteomes" id="UP000664632">
    <property type="component" value="Unassembled WGS sequence"/>
</dbReference>
<dbReference type="Gene3D" id="3.20.80.10">
    <property type="entry name" value="Regulatory factor, effector binding domain"/>
    <property type="match status" value="1"/>
</dbReference>
<gene>
    <name evidence="1" type="ORF">JZO69_06925</name>
</gene>
<dbReference type="PANTHER" id="PTHR36444">
    <property type="entry name" value="TRANSCRIPTIONAL REGULATOR PROTEIN YOBU-RELATED"/>
    <property type="match status" value="1"/>
</dbReference>
<dbReference type="InterPro" id="IPR011256">
    <property type="entry name" value="Reg_factor_effector_dom_sf"/>
</dbReference>
<dbReference type="PANTHER" id="PTHR36444:SF2">
    <property type="entry name" value="TRANSCRIPTIONAL REGULATOR PROTEIN YOBU-RELATED"/>
    <property type="match status" value="1"/>
</dbReference>
<sequence length="129" mass="14590">MTIQLTEKTIKGKKIRTNNQCLDEIMALWSKVSSMKLDGEIFAVYSNYASNFKGDYDLLIGNEQADFPESVVINSGAYEEILVKNATPEGVGEAWQAIWKDEELEKKRTYQSDVEHYKKDGSVVICLSV</sequence>
<organism evidence="1 2">
    <name type="scientific">Candidatus Enterococcus ikei</name>
    <dbReference type="NCBI Taxonomy" id="2815326"/>
    <lineage>
        <taxon>Bacteria</taxon>
        <taxon>Bacillati</taxon>
        <taxon>Bacillota</taxon>
        <taxon>Bacilli</taxon>
        <taxon>Lactobacillales</taxon>
        <taxon>Enterococcaceae</taxon>
        <taxon>Enterococcus</taxon>
    </lineage>
</organism>
<reference evidence="1 2" key="1">
    <citation type="submission" date="2021-03" db="EMBL/GenBank/DDBJ databases">
        <title>Enterococcal diversity collection.</title>
        <authorList>
            <person name="Gilmore M.S."/>
            <person name="Schwartzman J."/>
            <person name="Van Tyne D."/>
            <person name="Martin M."/>
            <person name="Earl A.M."/>
            <person name="Manson A.L."/>
            <person name="Straub T."/>
            <person name="Salamzade R."/>
            <person name="Saavedra J."/>
            <person name="Lebreton F."/>
            <person name="Prichula J."/>
            <person name="Schaufler K."/>
            <person name="Gaca A."/>
            <person name="Sgardioli B."/>
            <person name="Wagenaar J."/>
            <person name="Strong T."/>
        </authorList>
    </citation>
    <scope>NUCLEOTIDE SEQUENCE [LARGE SCALE GENOMIC DNA]</scope>
    <source>
        <strain evidence="1 2">DIV0869a</strain>
    </source>
</reference>
<evidence type="ECO:0008006" key="3">
    <source>
        <dbReference type="Google" id="ProtNLM"/>
    </source>
</evidence>
<keyword evidence="2" id="KW-1185">Reference proteome</keyword>
<evidence type="ECO:0000313" key="2">
    <source>
        <dbReference type="Proteomes" id="UP000664632"/>
    </source>
</evidence>
<evidence type="ECO:0000313" key="1">
    <source>
        <dbReference type="EMBL" id="MBO0440088.1"/>
    </source>
</evidence>
<proteinExistence type="predicted"/>
<protein>
    <recommendedName>
        <fullName evidence="3">Integron-associated effector binding protein domain-containing protein</fullName>
    </recommendedName>
</protein>
<dbReference type="InterPro" id="IPR053182">
    <property type="entry name" value="YobU-like_regulator"/>
</dbReference>
<dbReference type="RefSeq" id="WP_207112165.1">
    <property type="nucleotide sequence ID" value="NZ_JAFLWD010000015.1"/>
</dbReference>
<comment type="caution">
    <text evidence="1">The sequence shown here is derived from an EMBL/GenBank/DDBJ whole genome shotgun (WGS) entry which is preliminary data.</text>
</comment>
<accession>A0ABS3GXU4</accession>
<dbReference type="EMBL" id="JAFLWD010000015">
    <property type="protein sequence ID" value="MBO0440088.1"/>
    <property type="molecule type" value="Genomic_DNA"/>
</dbReference>